<protein>
    <submittedName>
        <fullName evidence="1">Uncharacterized protein</fullName>
    </submittedName>
</protein>
<dbReference type="Proteomes" id="UP001064048">
    <property type="component" value="Chromosome 30"/>
</dbReference>
<keyword evidence="2" id="KW-1185">Reference proteome</keyword>
<dbReference type="EMBL" id="CM046130">
    <property type="protein sequence ID" value="KAI8431667.1"/>
    <property type="molecule type" value="Genomic_DNA"/>
</dbReference>
<accession>A0ACC0K5I5</accession>
<evidence type="ECO:0000313" key="2">
    <source>
        <dbReference type="Proteomes" id="UP001064048"/>
    </source>
</evidence>
<gene>
    <name evidence="1" type="ORF">MSG28_016146</name>
</gene>
<organism evidence="1 2">
    <name type="scientific">Choristoneura fumiferana</name>
    <name type="common">Spruce budworm moth</name>
    <name type="synonym">Archips fumiferana</name>
    <dbReference type="NCBI Taxonomy" id="7141"/>
    <lineage>
        <taxon>Eukaryota</taxon>
        <taxon>Metazoa</taxon>
        <taxon>Ecdysozoa</taxon>
        <taxon>Arthropoda</taxon>
        <taxon>Hexapoda</taxon>
        <taxon>Insecta</taxon>
        <taxon>Pterygota</taxon>
        <taxon>Neoptera</taxon>
        <taxon>Endopterygota</taxon>
        <taxon>Lepidoptera</taxon>
        <taxon>Glossata</taxon>
        <taxon>Ditrysia</taxon>
        <taxon>Tortricoidea</taxon>
        <taxon>Tortricidae</taxon>
        <taxon>Tortricinae</taxon>
        <taxon>Choristoneura</taxon>
    </lineage>
</organism>
<proteinExistence type="predicted"/>
<sequence length="74" mass="8809">MSCPSYGQLKYLMLFQLSVCDGFPQHVCVWCRALLLRARELRARCQRAEHLLKDALIHQHYITTSYIRSIDRER</sequence>
<comment type="caution">
    <text evidence="1">The sequence shown here is derived from an EMBL/GenBank/DDBJ whole genome shotgun (WGS) entry which is preliminary data.</text>
</comment>
<evidence type="ECO:0000313" key="1">
    <source>
        <dbReference type="EMBL" id="KAI8431667.1"/>
    </source>
</evidence>
<name>A0ACC0K5I5_CHOFU</name>
<reference evidence="1 2" key="1">
    <citation type="journal article" date="2022" name="Genome Biol. Evol.">
        <title>The Spruce Budworm Genome: Reconstructing the Evolutionary History of Antifreeze Proteins.</title>
        <authorList>
            <person name="Beliveau C."/>
            <person name="Gagne P."/>
            <person name="Picq S."/>
            <person name="Vernygora O."/>
            <person name="Keeling C.I."/>
            <person name="Pinkney K."/>
            <person name="Doucet D."/>
            <person name="Wen F."/>
            <person name="Johnston J.S."/>
            <person name="Maaroufi H."/>
            <person name="Boyle B."/>
            <person name="Laroche J."/>
            <person name="Dewar K."/>
            <person name="Juretic N."/>
            <person name="Blackburn G."/>
            <person name="Nisole A."/>
            <person name="Brunet B."/>
            <person name="Brandao M."/>
            <person name="Lumley L."/>
            <person name="Duan J."/>
            <person name="Quan G."/>
            <person name="Lucarotti C.J."/>
            <person name="Roe A.D."/>
            <person name="Sperling F.A.H."/>
            <person name="Levesque R.C."/>
            <person name="Cusson M."/>
        </authorList>
    </citation>
    <scope>NUCLEOTIDE SEQUENCE [LARGE SCALE GENOMIC DNA]</scope>
    <source>
        <strain evidence="1">Glfc:IPQL:Cfum</strain>
    </source>
</reference>